<gene>
    <name evidence="3" type="ORF">P5G49_13385</name>
</gene>
<feature type="transmembrane region" description="Helical" evidence="2">
    <location>
        <begin position="52"/>
        <end position="71"/>
    </location>
</feature>
<feature type="compositionally biased region" description="Basic and acidic residues" evidence="1">
    <location>
        <begin position="1"/>
        <end position="17"/>
    </location>
</feature>
<protein>
    <recommendedName>
        <fullName evidence="5">DUF5590 domain-containing protein</fullName>
    </recommendedName>
</protein>
<sequence length="209" mass="22607">MTEKKKDLRTKLEEARGTPKSKQRGSMGESHPSWGEPETAEKSIRKRNDRPLKIFGAICLAIGIGTVAFSGSTSPSSSEAAKNALETKVSSGVSAGTILLRSDENIGAKDYTIEHTHAGDQAKLWIWDYAAEDGDFVQVIVDGVPTSEPFMIKHKPKVITVPAIGTIEVKGIRDGGGGITYAVRYEANGTSYFNSAPEGEFNTYTLKRK</sequence>
<reference evidence="3" key="1">
    <citation type="submission" date="2023-03" db="EMBL/GenBank/DDBJ databases">
        <title>MT1 and MT2 Draft Genomes of Novel Species.</title>
        <authorList>
            <person name="Venkateswaran K."/>
        </authorList>
    </citation>
    <scope>NUCLEOTIDE SEQUENCE</scope>
    <source>
        <strain evidence="3">F6_3S_P_2</strain>
    </source>
</reference>
<keyword evidence="4" id="KW-1185">Reference proteome</keyword>
<evidence type="ECO:0000256" key="1">
    <source>
        <dbReference type="SAM" id="MobiDB-lite"/>
    </source>
</evidence>
<comment type="caution">
    <text evidence="3">The sequence shown here is derived from an EMBL/GenBank/DDBJ whole genome shotgun (WGS) entry which is preliminary data.</text>
</comment>
<accession>A0ABT8JTP8</accession>
<name>A0ABT8JTP8_9BACL</name>
<evidence type="ECO:0000256" key="2">
    <source>
        <dbReference type="SAM" id="Phobius"/>
    </source>
</evidence>
<evidence type="ECO:0000313" key="3">
    <source>
        <dbReference type="EMBL" id="MDN4608464.1"/>
    </source>
</evidence>
<keyword evidence="2" id="KW-0472">Membrane</keyword>
<keyword evidence="2" id="KW-0812">Transmembrane</keyword>
<dbReference type="Proteomes" id="UP001175097">
    <property type="component" value="Unassembled WGS sequence"/>
</dbReference>
<feature type="region of interest" description="Disordered" evidence="1">
    <location>
        <begin position="1"/>
        <end position="45"/>
    </location>
</feature>
<keyword evidence="2" id="KW-1133">Transmembrane helix</keyword>
<evidence type="ECO:0008006" key="5">
    <source>
        <dbReference type="Google" id="ProtNLM"/>
    </source>
</evidence>
<dbReference type="RefSeq" id="WP_301244540.1">
    <property type="nucleotide sequence ID" value="NZ_JAROCC010000011.1"/>
</dbReference>
<dbReference type="EMBL" id="JAROCC010000011">
    <property type="protein sequence ID" value="MDN4608464.1"/>
    <property type="molecule type" value="Genomic_DNA"/>
</dbReference>
<evidence type="ECO:0000313" key="4">
    <source>
        <dbReference type="Proteomes" id="UP001175097"/>
    </source>
</evidence>
<organism evidence="3 4">
    <name type="scientific">Sporosarcina highlanderae</name>
    <dbReference type="NCBI Taxonomy" id="3035916"/>
    <lineage>
        <taxon>Bacteria</taxon>
        <taxon>Bacillati</taxon>
        <taxon>Bacillota</taxon>
        <taxon>Bacilli</taxon>
        <taxon>Bacillales</taxon>
        <taxon>Caryophanaceae</taxon>
        <taxon>Sporosarcina</taxon>
    </lineage>
</organism>
<proteinExistence type="predicted"/>